<dbReference type="GO" id="GO:0046872">
    <property type="term" value="F:metal ion binding"/>
    <property type="evidence" value="ECO:0007669"/>
    <property type="project" value="UniProtKB-KW"/>
</dbReference>
<evidence type="ECO:0000256" key="1">
    <source>
        <dbReference type="ARBA" id="ARBA00006360"/>
    </source>
</evidence>
<dbReference type="InterPro" id="IPR003593">
    <property type="entry name" value="AAA+_ATPase"/>
</dbReference>
<dbReference type="PANTHER" id="PTHR11669:SF0">
    <property type="entry name" value="PROTEIN STICHEL-LIKE 2"/>
    <property type="match status" value="1"/>
</dbReference>
<dbReference type="HOGENOM" id="CLU_006229_6_0_6"/>
<dbReference type="GO" id="GO:0003677">
    <property type="term" value="F:DNA binding"/>
    <property type="evidence" value="ECO:0007669"/>
    <property type="project" value="InterPro"/>
</dbReference>
<dbReference type="EMBL" id="AAOF01000015">
    <property type="protein sequence ID" value="EAR20895.1"/>
    <property type="molecule type" value="Genomic_DNA"/>
</dbReference>
<evidence type="ECO:0000256" key="7">
    <source>
        <dbReference type="ARBA" id="ARBA00022833"/>
    </source>
</evidence>
<dbReference type="InterPro" id="IPR012763">
    <property type="entry name" value="DNA_pol_III_sug/sutau_N"/>
</dbReference>
<dbReference type="STRING" id="314278.NB231_03932"/>
<feature type="domain" description="AAA+ ATPase" evidence="13">
    <location>
        <begin position="37"/>
        <end position="179"/>
    </location>
</feature>
<dbReference type="GO" id="GO:0006261">
    <property type="term" value="P:DNA-templated DNA replication"/>
    <property type="evidence" value="ECO:0007669"/>
    <property type="project" value="TreeGrafter"/>
</dbReference>
<dbReference type="InterPro" id="IPR038249">
    <property type="entry name" value="PolIII_tau_V_sf"/>
</dbReference>
<dbReference type="FunFam" id="1.10.8.60:FF:000013">
    <property type="entry name" value="DNA polymerase III subunit gamma/tau"/>
    <property type="match status" value="1"/>
</dbReference>
<comment type="catalytic activity">
    <reaction evidence="10 11">
        <text>DNA(n) + a 2'-deoxyribonucleoside 5'-triphosphate = DNA(n+1) + diphosphate</text>
        <dbReference type="Rhea" id="RHEA:22508"/>
        <dbReference type="Rhea" id="RHEA-COMP:17339"/>
        <dbReference type="Rhea" id="RHEA-COMP:17340"/>
        <dbReference type="ChEBI" id="CHEBI:33019"/>
        <dbReference type="ChEBI" id="CHEBI:61560"/>
        <dbReference type="ChEBI" id="CHEBI:173112"/>
        <dbReference type="EC" id="2.7.7.7"/>
    </reaction>
</comment>
<protein>
    <recommendedName>
        <fullName evidence="11">DNA polymerase III subunit gamma/tau</fullName>
        <ecNumber evidence="11">2.7.7.7</ecNumber>
    </recommendedName>
</protein>
<proteinExistence type="inferred from homology"/>
<dbReference type="Pfam" id="PF22608">
    <property type="entry name" value="DNAX_ATPase_lid"/>
    <property type="match status" value="1"/>
</dbReference>
<dbReference type="InterPro" id="IPR045085">
    <property type="entry name" value="HLD_clamp_pol_III_gamma_tau"/>
</dbReference>
<accession>A4BTT1</accession>
<dbReference type="InterPro" id="IPR021029">
    <property type="entry name" value="DNA_pol_III_tau_dom-5"/>
</dbReference>
<dbReference type="eggNOG" id="COG2812">
    <property type="taxonomic scope" value="Bacteria"/>
</dbReference>
<evidence type="ECO:0000256" key="9">
    <source>
        <dbReference type="ARBA" id="ARBA00022932"/>
    </source>
</evidence>
<evidence type="ECO:0000256" key="2">
    <source>
        <dbReference type="ARBA" id="ARBA00022679"/>
    </source>
</evidence>
<evidence type="ECO:0000256" key="6">
    <source>
        <dbReference type="ARBA" id="ARBA00022741"/>
    </source>
</evidence>
<dbReference type="OrthoDB" id="9810148at2"/>
<evidence type="ECO:0000256" key="4">
    <source>
        <dbReference type="ARBA" id="ARBA00022705"/>
    </source>
</evidence>
<dbReference type="InterPro" id="IPR027417">
    <property type="entry name" value="P-loop_NTPase"/>
</dbReference>
<keyword evidence="8 11" id="KW-0067">ATP-binding</keyword>
<keyword evidence="5" id="KW-0479">Metal-binding</keyword>
<dbReference type="NCBIfam" id="TIGR02397">
    <property type="entry name" value="dnaX_nterm"/>
    <property type="match status" value="1"/>
</dbReference>
<dbReference type="Gene3D" id="1.10.8.60">
    <property type="match status" value="1"/>
</dbReference>
<keyword evidence="15" id="KW-1185">Reference proteome</keyword>
<dbReference type="GO" id="GO:0005524">
    <property type="term" value="F:ATP binding"/>
    <property type="evidence" value="ECO:0007669"/>
    <property type="project" value="UniProtKB-KW"/>
</dbReference>
<dbReference type="EC" id="2.7.7.7" evidence="11"/>
<dbReference type="Pfam" id="PF12170">
    <property type="entry name" value="DNA_pol3_tau_5"/>
    <property type="match status" value="1"/>
</dbReference>
<dbReference type="InterPro" id="IPR050238">
    <property type="entry name" value="DNA_Rep/Repair_Clamp_Loader"/>
</dbReference>
<dbReference type="InterPro" id="IPR008921">
    <property type="entry name" value="DNA_pol3_clamp-load_cplx_C"/>
</dbReference>
<feature type="region of interest" description="Disordered" evidence="12">
    <location>
        <begin position="365"/>
        <end position="427"/>
    </location>
</feature>
<keyword evidence="2 11" id="KW-0808">Transferase</keyword>
<dbReference type="CDD" id="cd18137">
    <property type="entry name" value="HLD_clamp_pol_III_gamma_tau"/>
    <property type="match status" value="1"/>
</dbReference>
<dbReference type="RefSeq" id="WP_004999880.1">
    <property type="nucleotide sequence ID" value="NZ_CH672427.1"/>
</dbReference>
<dbReference type="PRINTS" id="PR00300">
    <property type="entry name" value="CLPPROTEASEA"/>
</dbReference>
<evidence type="ECO:0000256" key="5">
    <source>
        <dbReference type="ARBA" id="ARBA00022723"/>
    </source>
</evidence>
<evidence type="ECO:0000256" key="8">
    <source>
        <dbReference type="ARBA" id="ARBA00022840"/>
    </source>
</evidence>
<dbReference type="Gene3D" id="3.30.300.150">
    <property type="entry name" value="DNA polymerase III, tau subunit, domain V"/>
    <property type="match status" value="1"/>
</dbReference>
<dbReference type="PANTHER" id="PTHR11669">
    <property type="entry name" value="REPLICATION FACTOR C / DNA POLYMERASE III GAMMA-TAU SUBUNIT"/>
    <property type="match status" value="1"/>
</dbReference>
<dbReference type="Pfam" id="PF12169">
    <property type="entry name" value="DNA_pol3_gamma3"/>
    <property type="match status" value="1"/>
</dbReference>
<keyword evidence="6 11" id="KW-0547">Nucleotide-binding</keyword>
<comment type="similarity">
    <text evidence="1 11">Belongs to the DnaX/STICHEL family.</text>
</comment>
<gene>
    <name evidence="11" type="primary">dnaX</name>
    <name evidence="14" type="ORF">NB231_03932</name>
</gene>
<evidence type="ECO:0000259" key="13">
    <source>
        <dbReference type="SMART" id="SM00382"/>
    </source>
</evidence>
<evidence type="ECO:0000256" key="12">
    <source>
        <dbReference type="SAM" id="MobiDB-lite"/>
    </source>
</evidence>
<keyword evidence="7" id="KW-0862">Zinc</keyword>
<dbReference type="InterPro" id="IPR022754">
    <property type="entry name" value="DNA_pol_III_gamma-3"/>
</dbReference>
<dbReference type="Proteomes" id="UP000003374">
    <property type="component" value="Unassembled WGS sequence"/>
</dbReference>
<organism evidence="14 15">
    <name type="scientific">Nitrococcus mobilis Nb-231</name>
    <dbReference type="NCBI Taxonomy" id="314278"/>
    <lineage>
        <taxon>Bacteria</taxon>
        <taxon>Pseudomonadati</taxon>
        <taxon>Pseudomonadota</taxon>
        <taxon>Gammaproteobacteria</taxon>
        <taxon>Chromatiales</taxon>
        <taxon>Ectothiorhodospiraceae</taxon>
        <taxon>Nitrococcus</taxon>
    </lineage>
</organism>
<dbReference type="SMART" id="SM00382">
    <property type="entry name" value="AAA"/>
    <property type="match status" value="1"/>
</dbReference>
<evidence type="ECO:0000313" key="15">
    <source>
        <dbReference type="Proteomes" id="UP000003374"/>
    </source>
</evidence>
<sequence length="553" mass="60979">MNYQVLARKWRPRTFSEMAGQEHVLRALCNGLANGRCHHAYLFAGTRGVGKTTIARVLAKCLNCERSGITAEPCGECTACREIDQGRFVDLIEVDAASRTRVEDTRELLDNVQYAPARGRFKIYLVDEVHMLSQHSFNALLKTLEEPPPHVKFLLATTDPQKLPATVLSRCLQFNLKRLPAGRIADYLTEILAREGVGAEPAALRRLGHAADGSMRDALSLLDQAIAYGAGAVRDEDVREMLGGIESDFLFELLEALATQDGRALLEVAARMAERTPDFSAAIAELLLILHRLALVQSVADALPEDLPERDRLLDLGQRLTPEEVQLFYQIGLTGRRDLPLAPDPRTGFEMLLLRMLAFRPATMAPSPPAAQIPQPQSSSVREKPWTEASSGSSPGQGDEGGPRNTARAPNERNEELSIGPSQSPRSLDEWHAVVGSLARAGMVRALAGHCLWLGREGDLVRLRIDSSHAHLLNSNIEKRLCKLLSDRAGEQLRLHIEVGRVEGETVTERELGELRRRQKAAELAIENDPNIAAFREAFDARVVPDSIQPSED</sequence>
<dbReference type="SUPFAM" id="SSF48019">
    <property type="entry name" value="post-AAA+ oligomerization domain-like"/>
    <property type="match status" value="1"/>
</dbReference>
<dbReference type="Gene3D" id="1.20.272.10">
    <property type="match status" value="1"/>
</dbReference>
<dbReference type="SUPFAM" id="SSF52540">
    <property type="entry name" value="P-loop containing nucleoside triphosphate hydrolases"/>
    <property type="match status" value="1"/>
</dbReference>
<reference evidence="14 15" key="1">
    <citation type="submission" date="2006-02" db="EMBL/GenBank/DDBJ databases">
        <authorList>
            <person name="Waterbury J."/>
            <person name="Ferriera S."/>
            <person name="Johnson J."/>
            <person name="Kravitz S."/>
            <person name="Halpern A."/>
            <person name="Remington K."/>
            <person name="Beeson K."/>
            <person name="Tran B."/>
            <person name="Rogers Y.-H."/>
            <person name="Friedman R."/>
            <person name="Venter J.C."/>
        </authorList>
    </citation>
    <scope>NUCLEOTIDE SEQUENCE [LARGE SCALE GENOMIC DNA]</scope>
    <source>
        <strain evidence="14 15">Nb-231</strain>
    </source>
</reference>
<dbReference type="AlphaFoldDB" id="A4BTT1"/>
<keyword evidence="9 11" id="KW-0239">DNA-directed DNA polymerase</keyword>
<comment type="caution">
    <text evidence="14">The sequence shown here is derived from an EMBL/GenBank/DDBJ whole genome shotgun (WGS) entry which is preliminary data.</text>
</comment>
<evidence type="ECO:0000256" key="10">
    <source>
        <dbReference type="ARBA" id="ARBA00049244"/>
    </source>
</evidence>
<keyword evidence="4 11" id="KW-0235">DNA replication</keyword>
<dbReference type="GO" id="GO:0003887">
    <property type="term" value="F:DNA-directed DNA polymerase activity"/>
    <property type="evidence" value="ECO:0007669"/>
    <property type="project" value="UniProtKB-KW"/>
</dbReference>
<dbReference type="InterPro" id="IPR001270">
    <property type="entry name" value="ClpA/B"/>
</dbReference>
<dbReference type="FunFam" id="3.40.50.300:FF:000014">
    <property type="entry name" value="DNA polymerase III subunit gamma/tau"/>
    <property type="match status" value="1"/>
</dbReference>
<evidence type="ECO:0000256" key="3">
    <source>
        <dbReference type="ARBA" id="ARBA00022695"/>
    </source>
</evidence>
<evidence type="ECO:0000256" key="11">
    <source>
        <dbReference type="RuleBase" id="RU364063"/>
    </source>
</evidence>
<dbReference type="CDD" id="cd00009">
    <property type="entry name" value="AAA"/>
    <property type="match status" value="1"/>
</dbReference>
<dbReference type="GO" id="GO:0009360">
    <property type="term" value="C:DNA polymerase III complex"/>
    <property type="evidence" value="ECO:0007669"/>
    <property type="project" value="InterPro"/>
</dbReference>
<evidence type="ECO:0000313" key="14">
    <source>
        <dbReference type="EMBL" id="EAR20895.1"/>
    </source>
</evidence>
<dbReference type="Gene3D" id="3.40.50.300">
    <property type="entry name" value="P-loop containing nucleotide triphosphate hydrolases"/>
    <property type="match status" value="1"/>
</dbReference>
<dbReference type="NCBIfam" id="NF005942">
    <property type="entry name" value="PRK07994.1"/>
    <property type="match status" value="1"/>
</dbReference>
<dbReference type="FunFam" id="1.20.272.10:FF:000003">
    <property type="entry name" value="DNA polymerase III subunit gamma/tau"/>
    <property type="match status" value="1"/>
</dbReference>
<name>A4BTT1_9GAMM</name>
<dbReference type="Pfam" id="PF13177">
    <property type="entry name" value="DNA_pol3_delta2"/>
    <property type="match status" value="1"/>
</dbReference>
<comment type="subunit">
    <text evidence="11">DNA polymerase III contains a core (composed of alpha, epsilon and theta chains) that associates with a tau subunit. This core dimerizes to form the POLIII' complex. PolIII' associates with the gamma complex (composed of gamma, delta, delta', psi and chi chains) and with the beta chain to form the complete DNA polymerase III complex.</text>
</comment>
<keyword evidence="3 11" id="KW-0548">Nucleotidyltransferase</keyword>
<comment type="function">
    <text evidence="11">DNA polymerase III is a complex, multichain enzyme responsible for most of the replicative synthesis in bacteria. This DNA polymerase also exhibits 3' to 5' exonuclease activity.</text>
</comment>